<dbReference type="RefSeq" id="WP_030513423.1">
    <property type="nucleotide sequence ID" value="NZ_JAAXOR010000007.1"/>
</dbReference>
<keyword evidence="2" id="KW-1185">Reference proteome</keyword>
<protein>
    <recommendedName>
        <fullName evidence="3">ESX-1 secretion-associated protein EspC</fullName>
    </recommendedName>
</protein>
<evidence type="ECO:0000313" key="2">
    <source>
        <dbReference type="Proteomes" id="UP000215506"/>
    </source>
</evidence>
<comment type="caution">
    <text evidence="1">The sequence shown here is derived from an EMBL/GenBank/DDBJ whole genome shotgun (WGS) entry which is preliminary data.</text>
</comment>
<evidence type="ECO:0008006" key="3">
    <source>
        <dbReference type="Google" id="ProtNLM"/>
    </source>
</evidence>
<dbReference type="GeneID" id="66718984"/>
<proteinExistence type="predicted"/>
<reference evidence="1 2" key="1">
    <citation type="submission" date="2017-07" db="EMBL/GenBank/DDBJ databases">
        <title>First draft Genome Sequence of Nocardia cerradoensis isolated from human infection.</title>
        <authorList>
            <person name="Carrasco G."/>
        </authorList>
    </citation>
    <scope>NUCLEOTIDE SEQUENCE [LARGE SCALE GENOMIC DNA]</scope>
    <source>
        <strain evidence="1 2">CNM20130759</strain>
    </source>
</reference>
<gene>
    <name evidence="1" type="ORF">B7C42_02599</name>
</gene>
<dbReference type="AlphaFoldDB" id="A0A231H941"/>
<dbReference type="Proteomes" id="UP000215506">
    <property type="component" value="Unassembled WGS sequence"/>
</dbReference>
<accession>A0A231H941</accession>
<name>A0A231H941_9NOCA</name>
<dbReference type="EMBL" id="NGAF01000004">
    <property type="protein sequence ID" value="OXR45474.1"/>
    <property type="molecule type" value="Genomic_DNA"/>
</dbReference>
<organism evidence="1 2">
    <name type="scientific">Nocardia cerradoensis</name>
    <dbReference type="NCBI Taxonomy" id="85688"/>
    <lineage>
        <taxon>Bacteria</taxon>
        <taxon>Bacillati</taxon>
        <taxon>Actinomycetota</taxon>
        <taxon>Actinomycetes</taxon>
        <taxon>Mycobacteriales</taxon>
        <taxon>Nocardiaceae</taxon>
        <taxon>Nocardia</taxon>
    </lineage>
</organism>
<dbReference type="Pfam" id="PF10824">
    <property type="entry name" value="T7SS_ESX_EspC"/>
    <property type="match status" value="1"/>
</dbReference>
<evidence type="ECO:0000313" key="1">
    <source>
        <dbReference type="EMBL" id="OXR45474.1"/>
    </source>
</evidence>
<dbReference type="GO" id="GO:0009306">
    <property type="term" value="P:protein secretion"/>
    <property type="evidence" value="ECO:0007669"/>
    <property type="project" value="InterPro"/>
</dbReference>
<dbReference type="InterPro" id="IPR022536">
    <property type="entry name" value="EspC"/>
</dbReference>
<sequence>MGELVAVPEAIRRYGDTAAAMATETLSAGTVNQAVAIAAAVPVFGLIGQDFLATYALAQANHLSSVVELATVHAGTAVTAHQSAATYATTDQDNADLLGGIGRA</sequence>